<keyword evidence="3" id="KW-0446">Lipid-binding</keyword>
<dbReference type="GO" id="GO:0006890">
    <property type="term" value="P:retrograde vesicle-mediated transport, Golgi to endoplasmic reticulum"/>
    <property type="evidence" value="ECO:0007669"/>
    <property type="project" value="TreeGrafter"/>
</dbReference>
<dbReference type="Proteomes" id="UP000640052">
    <property type="component" value="Unassembled WGS sequence"/>
</dbReference>
<gene>
    <name evidence="5" type="ORF">Aph01nite_16770</name>
</gene>
<organism evidence="5 6">
    <name type="scientific">Acrocarpospora phusangensis</name>
    <dbReference type="NCBI Taxonomy" id="1070424"/>
    <lineage>
        <taxon>Bacteria</taxon>
        <taxon>Bacillati</taxon>
        <taxon>Actinomycetota</taxon>
        <taxon>Actinomycetes</taxon>
        <taxon>Streptosporangiales</taxon>
        <taxon>Streptosporangiaceae</taxon>
        <taxon>Acrocarpospora</taxon>
    </lineage>
</organism>
<dbReference type="InterPro" id="IPR008628">
    <property type="entry name" value="GPP34-like"/>
</dbReference>
<dbReference type="GO" id="GO:0012505">
    <property type="term" value="C:endomembrane system"/>
    <property type="evidence" value="ECO:0007669"/>
    <property type="project" value="UniProtKB-ARBA"/>
</dbReference>
<evidence type="ECO:0008006" key="7">
    <source>
        <dbReference type="Google" id="ProtNLM"/>
    </source>
</evidence>
<evidence type="ECO:0000313" key="6">
    <source>
        <dbReference type="Proteomes" id="UP000640052"/>
    </source>
</evidence>
<accession>A0A919QBM4</accession>
<comment type="caution">
    <text evidence="5">The sequence shown here is derived from an EMBL/GenBank/DDBJ whole genome shotgun (WGS) entry which is preliminary data.</text>
</comment>
<dbReference type="EMBL" id="BOOA01000009">
    <property type="protein sequence ID" value="GIH23367.1"/>
    <property type="molecule type" value="Genomic_DNA"/>
</dbReference>
<dbReference type="Pfam" id="PF05719">
    <property type="entry name" value="GPP34"/>
    <property type="match status" value="1"/>
</dbReference>
<sequence>MSAIAEDLLLLAYHDDKGTPLITTAELDIALTGALLAELAMADRLTVTEKKLVVVDSAPVGDEELDAVLARIAGEPKVRKPEWWVNKLNSDKLRKRLLVRLAERGVLSEEQRKVFGIFARTSYPERDGSVERELRQRVQSVLSGAEPDEHIGLLIAIMHACKVARKAFPGADKNRIKEVAEGAWAGEAVRVTIAAINAAVMSVVLAAVVVTAAS</sequence>
<dbReference type="GO" id="GO:0043001">
    <property type="term" value="P:Golgi to plasma membrane protein transport"/>
    <property type="evidence" value="ECO:0007669"/>
    <property type="project" value="TreeGrafter"/>
</dbReference>
<protein>
    <recommendedName>
        <fullName evidence="7">GPP34 family phosphoprotein</fullName>
    </recommendedName>
</protein>
<dbReference type="InterPro" id="IPR038261">
    <property type="entry name" value="GPP34-like_sf"/>
</dbReference>
<keyword evidence="6" id="KW-1185">Reference proteome</keyword>
<dbReference type="GO" id="GO:0005829">
    <property type="term" value="C:cytosol"/>
    <property type="evidence" value="ECO:0007669"/>
    <property type="project" value="TreeGrafter"/>
</dbReference>
<dbReference type="RefSeq" id="WP_204040165.1">
    <property type="nucleotide sequence ID" value="NZ_BOOA01000009.1"/>
</dbReference>
<dbReference type="GO" id="GO:0070273">
    <property type="term" value="F:phosphatidylinositol-4-phosphate binding"/>
    <property type="evidence" value="ECO:0007669"/>
    <property type="project" value="InterPro"/>
</dbReference>
<dbReference type="GO" id="GO:0007030">
    <property type="term" value="P:Golgi organization"/>
    <property type="evidence" value="ECO:0007669"/>
    <property type="project" value="TreeGrafter"/>
</dbReference>
<name>A0A919QBM4_9ACTN</name>
<dbReference type="Gene3D" id="1.10.3630.10">
    <property type="entry name" value="yeast vps74-n-term truncation variant domain like"/>
    <property type="match status" value="1"/>
</dbReference>
<dbReference type="PANTHER" id="PTHR12704:SF2">
    <property type="entry name" value="GOLGI PHOSPHOPROTEIN 3 HOMOLOG SAURON"/>
    <property type="match status" value="1"/>
</dbReference>
<evidence type="ECO:0000256" key="2">
    <source>
        <dbReference type="ARBA" id="ARBA00023034"/>
    </source>
</evidence>
<evidence type="ECO:0000256" key="3">
    <source>
        <dbReference type="ARBA" id="ARBA00023121"/>
    </source>
</evidence>
<evidence type="ECO:0000256" key="1">
    <source>
        <dbReference type="ARBA" id="ARBA00004255"/>
    </source>
</evidence>
<proteinExistence type="predicted"/>
<keyword evidence="4" id="KW-0472">Membrane</keyword>
<evidence type="ECO:0000313" key="5">
    <source>
        <dbReference type="EMBL" id="GIH23367.1"/>
    </source>
</evidence>
<dbReference type="PANTHER" id="PTHR12704">
    <property type="entry name" value="TRANS-GOLGI PROTEIN GMX33"/>
    <property type="match status" value="1"/>
</dbReference>
<comment type="subcellular location">
    <subcellularLocation>
        <location evidence="1">Golgi apparatus membrane</location>
        <topology evidence="1">Peripheral membrane protein</topology>
        <orientation evidence="1">Cytoplasmic side</orientation>
    </subcellularLocation>
</comment>
<evidence type="ECO:0000256" key="4">
    <source>
        <dbReference type="ARBA" id="ARBA00023136"/>
    </source>
</evidence>
<reference evidence="5" key="1">
    <citation type="submission" date="2021-01" db="EMBL/GenBank/DDBJ databases">
        <title>Whole genome shotgun sequence of Acrocarpospora phusangensis NBRC 108782.</title>
        <authorList>
            <person name="Komaki H."/>
            <person name="Tamura T."/>
        </authorList>
    </citation>
    <scope>NUCLEOTIDE SEQUENCE</scope>
    <source>
        <strain evidence="5">NBRC 108782</strain>
    </source>
</reference>
<dbReference type="AlphaFoldDB" id="A0A919QBM4"/>
<dbReference type="GO" id="GO:0048194">
    <property type="term" value="P:Golgi vesicle budding"/>
    <property type="evidence" value="ECO:0007669"/>
    <property type="project" value="TreeGrafter"/>
</dbReference>
<keyword evidence="2" id="KW-0333">Golgi apparatus</keyword>